<reference evidence="2" key="1">
    <citation type="submission" date="2023-03" db="UniProtKB">
        <authorList>
            <consortium name="EnsemblPlants"/>
        </authorList>
    </citation>
    <scope>IDENTIFICATION</scope>
</reference>
<accession>A0A9I9EEV5</accession>
<feature type="compositionally biased region" description="Basic and acidic residues" evidence="1">
    <location>
        <begin position="17"/>
        <end position="50"/>
    </location>
</feature>
<name>A0A9I9EEV5_CUCME</name>
<dbReference type="Gramene" id="MELO3C032567.2.1">
    <property type="protein sequence ID" value="MELO3C032567.2.1"/>
    <property type="gene ID" value="MELO3C032567.2"/>
</dbReference>
<sequence length="50" mass="5924">MAVGTRKEKMTVGWPSEADREHQVRRGRDGRRGEGGDERHKSDLRYEKRR</sequence>
<evidence type="ECO:0000313" key="2">
    <source>
        <dbReference type="EnsemblPlants" id="MELO3C032567.2.1"/>
    </source>
</evidence>
<dbReference type="EnsemblPlants" id="MELO3C032567.2.1">
    <property type="protein sequence ID" value="MELO3C032567.2.1"/>
    <property type="gene ID" value="MELO3C032567.2"/>
</dbReference>
<evidence type="ECO:0000256" key="1">
    <source>
        <dbReference type="SAM" id="MobiDB-lite"/>
    </source>
</evidence>
<proteinExistence type="predicted"/>
<protein>
    <submittedName>
        <fullName evidence="2">Uncharacterized protein</fullName>
    </submittedName>
</protein>
<organism evidence="2">
    <name type="scientific">Cucumis melo</name>
    <name type="common">Muskmelon</name>
    <dbReference type="NCBI Taxonomy" id="3656"/>
    <lineage>
        <taxon>Eukaryota</taxon>
        <taxon>Viridiplantae</taxon>
        <taxon>Streptophyta</taxon>
        <taxon>Embryophyta</taxon>
        <taxon>Tracheophyta</taxon>
        <taxon>Spermatophyta</taxon>
        <taxon>Magnoliopsida</taxon>
        <taxon>eudicotyledons</taxon>
        <taxon>Gunneridae</taxon>
        <taxon>Pentapetalae</taxon>
        <taxon>rosids</taxon>
        <taxon>fabids</taxon>
        <taxon>Cucurbitales</taxon>
        <taxon>Cucurbitaceae</taxon>
        <taxon>Benincaseae</taxon>
        <taxon>Cucumis</taxon>
    </lineage>
</organism>
<feature type="compositionally biased region" description="Basic and acidic residues" evidence="1">
    <location>
        <begin position="1"/>
        <end position="10"/>
    </location>
</feature>
<dbReference type="AlphaFoldDB" id="A0A9I9EEV5"/>
<feature type="region of interest" description="Disordered" evidence="1">
    <location>
        <begin position="1"/>
        <end position="50"/>
    </location>
</feature>